<dbReference type="Proteomes" id="UP000603453">
    <property type="component" value="Unassembled WGS sequence"/>
</dbReference>
<gene>
    <name evidence="1" type="ORF">INT47_009330</name>
</gene>
<sequence length="98" mass="11286">MLRYKNTHSEEPYRIDGSIEKRLVIKFVGLKIDKNVNDIDVYVAEDEPFNPDEAVNEDSVEVCKPGKIFNMGDEWVNTLNKVLGAKCNVWYVNSPEHN</sequence>
<protein>
    <submittedName>
        <fullName evidence="1">Uncharacterized protein</fullName>
    </submittedName>
</protein>
<dbReference type="AlphaFoldDB" id="A0A8H7QR98"/>
<reference evidence="1" key="1">
    <citation type="submission" date="2020-12" db="EMBL/GenBank/DDBJ databases">
        <title>Metabolic potential, ecology and presence of endohyphal bacteria is reflected in genomic diversity of Mucoromycotina.</title>
        <authorList>
            <person name="Muszewska A."/>
            <person name="Okrasinska A."/>
            <person name="Steczkiewicz K."/>
            <person name="Drgas O."/>
            <person name="Orlowska M."/>
            <person name="Perlinska-Lenart U."/>
            <person name="Aleksandrzak-Piekarczyk T."/>
            <person name="Szatraj K."/>
            <person name="Zielenkiewicz U."/>
            <person name="Pilsyk S."/>
            <person name="Malc E."/>
            <person name="Mieczkowski P."/>
            <person name="Kruszewska J.S."/>
            <person name="Biernat P."/>
            <person name="Pawlowska J."/>
        </authorList>
    </citation>
    <scope>NUCLEOTIDE SEQUENCE</scope>
    <source>
        <strain evidence="1">WA0000017839</strain>
    </source>
</reference>
<organism evidence="1 2">
    <name type="scientific">Mucor saturninus</name>
    <dbReference type="NCBI Taxonomy" id="64648"/>
    <lineage>
        <taxon>Eukaryota</taxon>
        <taxon>Fungi</taxon>
        <taxon>Fungi incertae sedis</taxon>
        <taxon>Mucoromycota</taxon>
        <taxon>Mucoromycotina</taxon>
        <taxon>Mucoromycetes</taxon>
        <taxon>Mucorales</taxon>
        <taxon>Mucorineae</taxon>
        <taxon>Mucoraceae</taxon>
        <taxon>Mucor</taxon>
    </lineage>
</organism>
<accession>A0A8H7QR98</accession>
<evidence type="ECO:0000313" key="1">
    <source>
        <dbReference type="EMBL" id="KAG2196335.1"/>
    </source>
</evidence>
<dbReference type="EMBL" id="JAEPRD010000149">
    <property type="protein sequence ID" value="KAG2196335.1"/>
    <property type="molecule type" value="Genomic_DNA"/>
</dbReference>
<dbReference type="OrthoDB" id="3937590at2759"/>
<keyword evidence="2" id="KW-1185">Reference proteome</keyword>
<name>A0A8H7QR98_9FUNG</name>
<comment type="caution">
    <text evidence="1">The sequence shown here is derived from an EMBL/GenBank/DDBJ whole genome shotgun (WGS) entry which is preliminary data.</text>
</comment>
<proteinExistence type="predicted"/>
<evidence type="ECO:0000313" key="2">
    <source>
        <dbReference type="Proteomes" id="UP000603453"/>
    </source>
</evidence>